<evidence type="ECO:0000313" key="2">
    <source>
        <dbReference type="Proteomes" id="UP000649617"/>
    </source>
</evidence>
<feature type="non-terminal residue" evidence="1">
    <location>
        <position position="59"/>
    </location>
</feature>
<dbReference type="Proteomes" id="UP000649617">
    <property type="component" value="Unassembled WGS sequence"/>
</dbReference>
<name>A0A812UB32_SYMPI</name>
<dbReference type="EMBL" id="CAJNIZ010036213">
    <property type="protein sequence ID" value="CAE7564143.1"/>
    <property type="molecule type" value="Genomic_DNA"/>
</dbReference>
<comment type="caution">
    <text evidence="1">The sequence shown here is derived from an EMBL/GenBank/DDBJ whole genome shotgun (WGS) entry which is preliminary data.</text>
</comment>
<dbReference type="AlphaFoldDB" id="A0A812UB32"/>
<gene>
    <name evidence="1" type="primary">NRT2.5</name>
    <name evidence="1" type="ORF">SPIL2461_LOCUS15116</name>
</gene>
<proteinExistence type="predicted"/>
<accession>A0A812UB32</accession>
<organism evidence="1 2">
    <name type="scientific">Symbiodinium pilosum</name>
    <name type="common">Dinoflagellate</name>
    <dbReference type="NCBI Taxonomy" id="2952"/>
    <lineage>
        <taxon>Eukaryota</taxon>
        <taxon>Sar</taxon>
        <taxon>Alveolata</taxon>
        <taxon>Dinophyceae</taxon>
        <taxon>Suessiales</taxon>
        <taxon>Symbiodiniaceae</taxon>
        <taxon>Symbiodinium</taxon>
    </lineage>
</organism>
<sequence length="59" mass="5965">AQRLSDNSAKLWLSAETSACSVLVFGPDKDGQVQAVFGDAGSGGRGLVVRCDGGIAGRL</sequence>
<reference evidence="1" key="1">
    <citation type="submission" date="2021-02" db="EMBL/GenBank/DDBJ databases">
        <authorList>
            <person name="Dougan E. K."/>
            <person name="Rhodes N."/>
            <person name="Thang M."/>
            <person name="Chan C."/>
        </authorList>
    </citation>
    <scope>NUCLEOTIDE SEQUENCE</scope>
</reference>
<evidence type="ECO:0000313" key="1">
    <source>
        <dbReference type="EMBL" id="CAE7564143.1"/>
    </source>
</evidence>
<keyword evidence="2" id="KW-1185">Reference proteome</keyword>
<dbReference type="OrthoDB" id="435452at2759"/>
<protein>
    <submittedName>
        <fullName evidence="1">NRT2.5 protein</fullName>
    </submittedName>
</protein>
<feature type="non-terminal residue" evidence="1">
    <location>
        <position position="1"/>
    </location>
</feature>